<dbReference type="EMBL" id="FMXO01000006">
    <property type="protein sequence ID" value="SDB26599.1"/>
    <property type="molecule type" value="Genomic_DNA"/>
</dbReference>
<evidence type="ECO:0000313" key="4">
    <source>
        <dbReference type="Proteomes" id="UP000198771"/>
    </source>
</evidence>
<reference evidence="3 4" key="1">
    <citation type="submission" date="2016-10" db="EMBL/GenBank/DDBJ databases">
        <authorList>
            <person name="de Groot N.N."/>
        </authorList>
    </citation>
    <scope>NUCLEOTIDE SEQUENCE [LARGE SCALE GENOMIC DNA]</scope>
    <source>
        <strain evidence="3 4">ASO4-2</strain>
    </source>
</reference>
<keyword evidence="1" id="KW-0812">Transmembrane</keyword>
<protein>
    <submittedName>
        <fullName evidence="3">Predicted membrane protein</fullName>
    </submittedName>
</protein>
<organism evidence="3 4">
    <name type="scientific">Desulfonatronum thiosulfatophilum</name>
    <dbReference type="NCBI Taxonomy" id="617002"/>
    <lineage>
        <taxon>Bacteria</taxon>
        <taxon>Pseudomonadati</taxon>
        <taxon>Thermodesulfobacteriota</taxon>
        <taxon>Desulfovibrionia</taxon>
        <taxon>Desulfovibrionales</taxon>
        <taxon>Desulfonatronaceae</taxon>
        <taxon>Desulfonatronum</taxon>
    </lineage>
</organism>
<dbReference type="AlphaFoldDB" id="A0A1G6C141"/>
<keyword evidence="4" id="KW-1185">Reference proteome</keyword>
<evidence type="ECO:0000256" key="1">
    <source>
        <dbReference type="SAM" id="Phobius"/>
    </source>
</evidence>
<keyword evidence="1" id="KW-1133">Transmembrane helix</keyword>
<dbReference type="OrthoDB" id="9792533at2"/>
<dbReference type="RefSeq" id="WP_092118829.1">
    <property type="nucleotide sequence ID" value="NZ_FMXO01000006.1"/>
</dbReference>
<feature type="transmembrane region" description="Helical" evidence="1">
    <location>
        <begin position="43"/>
        <end position="61"/>
    </location>
</feature>
<accession>A0A1G6C141</accession>
<dbReference type="InterPro" id="IPR018758">
    <property type="entry name" value="FtrD-like"/>
</dbReference>
<evidence type="ECO:0000313" key="3">
    <source>
        <dbReference type="EMBL" id="SDB26599.1"/>
    </source>
</evidence>
<keyword evidence="1" id="KW-0472">Membrane</keyword>
<feature type="domain" description="Membrane iron-sulfur containing protein FtrD-like" evidence="2">
    <location>
        <begin position="93"/>
        <end position="195"/>
    </location>
</feature>
<sequence length="204" mass="21713">MTTNKHNDSKEQRRDLDAKKKAVLGATKGGSAGGSSAQKSRKFIVLGCVLIVAFAVLLLFAHSGPQDKAATAATPVPVVPMDGELVHAAATLSDGRARHYVLETADGVGIRYFVLQASDGTVRTAFDACDACWQANMGYVQDGEVMICRNCNMRFPTRVIGEVRGGCNPTPLASVVREGNIVIRESDVLEGRPYFDLSPGSSRG</sequence>
<name>A0A1G6C141_9BACT</name>
<dbReference type="Proteomes" id="UP000198771">
    <property type="component" value="Unassembled WGS sequence"/>
</dbReference>
<evidence type="ECO:0000259" key="2">
    <source>
        <dbReference type="Pfam" id="PF10080"/>
    </source>
</evidence>
<dbReference type="Pfam" id="PF10080">
    <property type="entry name" value="FtrD-like"/>
    <property type="match status" value="1"/>
</dbReference>
<gene>
    <name evidence="3" type="ORF">SAMN05660653_01275</name>
</gene>
<proteinExistence type="predicted"/>
<dbReference type="STRING" id="617002.SAMN05660653_01275"/>